<evidence type="ECO:0000256" key="1">
    <source>
        <dbReference type="SAM" id="Phobius"/>
    </source>
</evidence>
<name>A0A125W660_ENTFL</name>
<organism evidence="2 3">
    <name type="scientific">Enterococcus faecalis TX4248</name>
    <dbReference type="NCBI Taxonomy" id="749495"/>
    <lineage>
        <taxon>Bacteria</taxon>
        <taxon>Bacillati</taxon>
        <taxon>Bacillota</taxon>
        <taxon>Bacilli</taxon>
        <taxon>Lactobacillales</taxon>
        <taxon>Enterococcaceae</taxon>
        <taxon>Enterococcus</taxon>
    </lineage>
</organism>
<proteinExistence type="predicted"/>
<feature type="transmembrane region" description="Helical" evidence="1">
    <location>
        <begin position="12"/>
        <end position="37"/>
    </location>
</feature>
<feature type="transmembrane region" description="Helical" evidence="1">
    <location>
        <begin position="77"/>
        <end position="98"/>
    </location>
</feature>
<dbReference type="PANTHER" id="PTHR40044">
    <property type="entry name" value="INTEGRAL MEMBRANE PROTEIN-RELATED"/>
    <property type="match status" value="1"/>
</dbReference>
<dbReference type="GeneID" id="60894066"/>
<evidence type="ECO:0000313" key="2">
    <source>
        <dbReference type="EMBL" id="EFM82784.1"/>
    </source>
</evidence>
<reference evidence="2 3" key="1">
    <citation type="submission" date="2010-07" db="EMBL/GenBank/DDBJ databases">
        <authorList>
            <person name="Sid Ahmed O."/>
        </authorList>
    </citation>
    <scope>NUCLEOTIDE SEQUENCE [LARGE SCALE GENOMIC DNA]</scope>
    <source>
        <strain evidence="2 3">TX4248</strain>
    </source>
</reference>
<feature type="transmembrane region" description="Helical" evidence="1">
    <location>
        <begin position="110"/>
        <end position="132"/>
    </location>
</feature>
<evidence type="ECO:0008006" key="4">
    <source>
        <dbReference type="Google" id="ProtNLM"/>
    </source>
</evidence>
<dbReference type="HOGENOM" id="CLU_104115_1_1_9"/>
<keyword evidence="1" id="KW-0812">Transmembrane</keyword>
<keyword evidence="1" id="KW-0472">Membrane</keyword>
<dbReference type="PIRSF" id="PIRSF031501">
    <property type="entry name" value="QueT"/>
    <property type="match status" value="1"/>
</dbReference>
<dbReference type="RefSeq" id="WP_002385866.1">
    <property type="nucleotide sequence ID" value="NZ_GL454455.1"/>
</dbReference>
<gene>
    <name evidence="2" type="ORF">HMPREF9498_01722</name>
</gene>
<dbReference type="Pfam" id="PF06177">
    <property type="entry name" value="QueT"/>
    <property type="match status" value="1"/>
</dbReference>
<feature type="transmembrane region" description="Helical" evidence="1">
    <location>
        <begin position="49"/>
        <end position="71"/>
    </location>
</feature>
<feature type="transmembrane region" description="Helical" evidence="1">
    <location>
        <begin position="138"/>
        <end position="161"/>
    </location>
</feature>
<dbReference type="EMBL" id="AEBR01000054">
    <property type="protein sequence ID" value="EFM82784.1"/>
    <property type="molecule type" value="Genomic_DNA"/>
</dbReference>
<dbReference type="AlphaFoldDB" id="A0A125W660"/>
<keyword evidence="1" id="KW-1133">Transmembrane helix</keyword>
<dbReference type="PANTHER" id="PTHR40044:SF1">
    <property type="entry name" value="INTEGRAL MEMBRANE PROTEIN"/>
    <property type="match status" value="1"/>
</dbReference>
<accession>A0A125W660</accession>
<protein>
    <recommendedName>
        <fullName evidence="4">QueT transporter</fullName>
    </recommendedName>
</protein>
<comment type="caution">
    <text evidence="2">The sequence shown here is derived from an EMBL/GenBank/DDBJ whole genome shotgun (WGS) entry which is preliminary data.</text>
</comment>
<sequence length="173" mass="19051">MNHSSNPQTSTWSATALAKMALVTALYVVVTVLLAPLSFGPIQLRLAELFNYLGVFNKRYIWSITLGVAIANTASPLGIIDIVIGSAGTCAVLWIAYFATKNQQNLLIKLMLTAILFALSMFTVAGPLTFFYQLPFWYTWLTVGLGELLSMTVGGILIYVLNKKIQLVKRIEE</sequence>
<dbReference type="Proteomes" id="UP000004846">
    <property type="component" value="Unassembled WGS sequence"/>
</dbReference>
<evidence type="ECO:0000313" key="3">
    <source>
        <dbReference type="Proteomes" id="UP000004846"/>
    </source>
</evidence>
<dbReference type="InterPro" id="IPR010387">
    <property type="entry name" value="QueT"/>
</dbReference>